<dbReference type="Gene3D" id="3.30.450.40">
    <property type="match status" value="1"/>
</dbReference>
<name>A0ABS4XI01_9MICC</name>
<evidence type="ECO:0000259" key="1">
    <source>
        <dbReference type="Pfam" id="PF01590"/>
    </source>
</evidence>
<sequence>MPLISPASQSHQRRALRAHEILGANDHRNSVLQLRDVVRESWIRSIGFQEDSTSNEHTVLADGDLHQLRTDSPLRLVLPVFDRLLLEPARDTGLILAIGDHTGRLLWVKGESQVLRKAESMAFVPGADWSERTVGTSAPGTALATGGGVQVSGAEHFNEIAHSWSCSAVPIHAPDTGEVIGVVDLTGGEEAVAPYSLALLKAAVAAAESELRWQQQRIEPTAAKHSIFTVPGRRAKTDADSRLRLMPATGPAVVRGTRQLELSTRHAELLTLLSWHPRGLSGEELVDLLHVNPDAADLGTLRAELVRLRKVLSGFDKSLVPLSRPYRLAKVPRSDARDVLTAIESGDLDAALKHYDGPVIERSSAPGIEAIREEVFAALRQAMLQDGTEQQLLHFLQAPETQSDEELLSTTLQVLPARSPHRALIVAALERLEANG</sequence>
<accession>A0ABS4XI01</accession>
<evidence type="ECO:0000313" key="3">
    <source>
        <dbReference type="Proteomes" id="UP001296993"/>
    </source>
</evidence>
<organism evidence="2 3">
    <name type="scientific">Paeniglutamicibacter kerguelensis</name>
    <dbReference type="NCBI Taxonomy" id="254788"/>
    <lineage>
        <taxon>Bacteria</taxon>
        <taxon>Bacillati</taxon>
        <taxon>Actinomycetota</taxon>
        <taxon>Actinomycetes</taxon>
        <taxon>Micrococcales</taxon>
        <taxon>Micrococcaceae</taxon>
        <taxon>Paeniglutamicibacter</taxon>
    </lineage>
</organism>
<proteinExistence type="predicted"/>
<dbReference type="Proteomes" id="UP001296993">
    <property type="component" value="Unassembled WGS sequence"/>
</dbReference>
<dbReference type="RefSeq" id="WP_210000831.1">
    <property type="nucleotide sequence ID" value="NZ_BAAAJY010000001.1"/>
</dbReference>
<dbReference type="Pfam" id="PF01590">
    <property type="entry name" value="GAF"/>
    <property type="match status" value="1"/>
</dbReference>
<keyword evidence="3" id="KW-1185">Reference proteome</keyword>
<evidence type="ECO:0000313" key="2">
    <source>
        <dbReference type="EMBL" id="MBP2388060.1"/>
    </source>
</evidence>
<comment type="caution">
    <text evidence="2">The sequence shown here is derived from an EMBL/GenBank/DDBJ whole genome shotgun (WGS) entry which is preliminary data.</text>
</comment>
<dbReference type="EMBL" id="JAGIOF010000001">
    <property type="protein sequence ID" value="MBP2388060.1"/>
    <property type="molecule type" value="Genomic_DNA"/>
</dbReference>
<dbReference type="InterPro" id="IPR029016">
    <property type="entry name" value="GAF-like_dom_sf"/>
</dbReference>
<gene>
    <name evidence="2" type="ORF">JOF47_003571</name>
</gene>
<protein>
    <recommendedName>
        <fullName evidence="1">GAF domain-containing protein</fullName>
    </recommendedName>
</protein>
<feature type="domain" description="GAF" evidence="1">
    <location>
        <begin position="118"/>
        <end position="208"/>
    </location>
</feature>
<reference evidence="2 3" key="1">
    <citation type="submission" date="2021-03" db="EMBL/GenBank/DDBJ databases">
        <title>Sequencing the genomes of 1000 actinobacteria strains.</title>
        <authorList>
            <person name="Klenk H.-P."/>
        </authorList>
    </citation>
    <scope>NUCLEOTIDE SEQUENCE [LARGE SCALE GENOMIC DNA]</scope>
    <source>
        <strain evidence="2 3">DSM 15797</strain>
    </source>
</reference>
<dbReference type="InterPro" id="IPR003018">
    <property type="entry name" value="GAF"/>
</dbReference>